<dbReference type="STRING" id="1745343.A0A2J6QDU4"/>
<feature type="domain" description="Heterokaryon incompatibility" evidence="1">
    <location>
        <begin position="7"/>
        <end position="109"/>
    </location>
</feature>
<organism evidence="2 3">
    <name type="scientific">Hyaloscypha hepaticicola</name>
    <dbReference type="NCBI Taxonomy" id="2082293"/>
    <lineage>
        <taxon>Eukaryota</taxon>
        <taxon>Fungi</taxon>
        <taxon>Dikarya</taxon>
        <taxon>Ascomycota</taxon>
        <taxon>Pezizomycotina</taxon>
        <taxon>Leotiomycetes</taxon>
        <taxon>Helotiales</taxon>
        <taxon>Hyaloscyphaceae</taxon>
        <taxon>Hyaloscypha</taxon>
    </lineage>
</organism>
<dbReference type="EMBL" id="KZ613472">
    <property type="protein sequence ID" value="PMD24441.1"/>
    <property type="molecule type" value="Genomic_DNA"/>
</dbReference>
<dbReference type="OrthoDB" id="5347061at2759"/>
<accession>A0A2J6QDU4</accession>
<gene>
    <name evidence="2" type="ORF">NA56DRAFT_669021</name>
</gene>
<evidence type="ECO:0000313" key="3">
    <source>
        <dbReference type="Proteomes" id="UP000235672"/>
    </source>
</evidence>
<dbReference type="InterPro" id="IPR010730">
    <property type="entry name" value="HET"/>
</dbReference>
<evidence type="ECO:0000259" key="1">
    <source>
        <dbReference type="Pfam" id="PF06985"/>
    </source>
</evidence>
<evidence type="ECO:0000313" key="2">
    <source>
        <dbReference type="EMBL" id="PMD24441.1"/>
    </source>
</evidence>
<sequence>MCEKVEYITLSYCWGGDVSSKTTKSNLNHRYKSIEWSTLPQTIQDAITITRELGCRYIWIDALCIVQDDSVDWAREATTMSQVYENCILTISATKFETSISGFLQPRTSNFYILWTQIVEDYCRRSLTFSRDKLIAIAGIAERYQAKVKDRYIAGLWDYNLLGWLMWERGRPGSGIHGFGHRFEEYQAPSWSWASFNG</sequence>
<proteinExistence type="predicted"/>
<name>A0A2J6QDU4_9HELO</name>
<dbReference type="PANTHER" id="PTHR33112:SF16">
    <property type="entry name" value="HETEROKARYON INCOMPATIBILITY DOMAIN-CONTAINING PROTEIN"/>
    <property type="match status" value="1"/>
</dbReference>
<keyword evidence="3" id="KW-1185">Reference proteome</keyword>
<dbReference type="Proteomes" id="UP000235672">
    <property type="component" value="Unassembled WGS sequence"/>
</dbReference>
<dbReference type="Pfam" id="PF06985">
    <property type="entry name" value="HET"/>
    <property type="match status" value="1"/>
</dbReference>
<dbReference type="PANTHER" id="PTHR33112">
    <property type="entry name" value="DOMAIN PROTEIN, PUTATIVE-RELATED"/>
    <property type="match status" value="1"/>
</dbReference>
<dbReference type="AlphaFoldDB" id="A0A2J6QDU4"/>
<protein>
    <submittedName>
        <fullName evidence="2">Heterokaryon incompatibility</fullName>
    </submittedName>
</protein>
<reference evidence="2 3" key="1">
    <citation type="submission" date="2016-05" db="EMBL/GenBank/DDBJ databases">
        <title>A degradative enzymes factory behind the ericoid mycorrhizal symbiosis.</title>
        <authorList>
            <consortium name="DOE Joint Genome Institute"/>
            <person name="Martino E."/>
            <person name="Morin E."/>
            <person name="Grelet G."/>
            <person name="Kuo A."/>
            <person name="Kohler A."/>
            <person name="Daghino S."/>
            <person name="Barry K."/>
            <person name="Choi C."/>
            <person name="Cichocki N."/>
            <person name="Clum A."/>
            <person name="Copeland A."/>
            <person name="Hainaut M."/>
            <person name="Haridas S."/>
            <person name="Labutti K."/>
            <person name="Lindquist E."/>
            <person name="Lipzen A."/>
            <person name="Khouja H.-R."/>
            <person name="Murat C."/>
            <person name="Ohm R."/>
            <person name="Olson A."/>
            <person name="Spatafora J."/>
            <person name="Veneault-Fourrey C."/>
            <person name="Henrissat B."/>
            <person name="Grigoriev I."/>
            <person name="Martin F."/>
            <person name="Perotto S."/>
        </authorList>
    </citation>
    <scope>NUCLEOTIDE SEQUENCE [LARGE SCALE GENOMIC DNA]</scope>
    <source>
        <strain evidence="2 3">UAMH 7357</strain>
    </source>
</reference>